<evidence type="ECO:0000256" key="3">
    <source>
        <dbReference type="ARBA" id="ARBA00022692"/>
    </source>
</evidence>
<evidence type="ECO:0000256" key="6">
    <source>
        <dbReference type="SAM" id="Coils"/>
    </source>
</evidence>
<feature type="transmembrane region" description="Helical" evidence="8">
    <location>
        <begin position="20"/>
        <end position="37"/>
    </location>
</feature>
<keyword evidence="3 8" id="KW-0812">Transmembrane</keyword>
<evidence type="ECO:0000256" key="4">
    <source>
        <dbReference type="ARBA" id="ARBA00022989"/>
    </source>
</evidence>
<feature type="domain" description="ABC3 transporter permease C-terminal" evidence="9">
    <location>
        <begin position="939"/>
        <end position="1044"/>
    </location>
</feature>
<comment type="caution">
    <text evidence="11">The sequence shown here is derived from an EMBL/GenBank/DDBJ whole genome shotgun (WGS) entry which is preliminary data.</text>
</comment>
<evidence type="ECO:0000256" key="8">
    <source>
        <dbReference type="SAM" id="Phobius"/>
    </source>
</evidence>
<keyword evidence="4 8" id="KW-1133">Transmembrane helix</keyword>
<feature type="transmembrane region" description="Helical" evidence="8">
    <location>
        <begin position="936"/>
        <end position="956"/>
    </location>
</feature>
<comment type="subcellular location">
    <subcellularLocation>
        <location evidence="1">Cell membrane</location>
        <topology evidence="1">Multi-pass membrane protein</topology>
    </subcellularLocation>
</comment>
<keyword evidence="2" id="KW-1003">Cell membrane</keyword>
<evidence type="ECO:0000256" key="7">
    <source>
        <dbReference type="SAM" id="MobiDB-lite"/>
    </source>
</evidence>
<feature type="transmembrane region" description="Helical" evidence="8">
    <location>
        <begin position="632"/>
        <end position="652"/>
    </location>
</feature>
<keyword evidence="5 8" id="KW-0472">Membrane</keyword>
<feature type="transmembrane region" description="Helical" evidence="8">
    <location>
        <begin position="707"/>
        <end position="727"/>
    </location>
</feature>
<evidence type="ECO:0000256" key="2">
    <source>
        <dbReference type="ARBA" id="ARBA00022475"/>
    </source>
</evidence>
<sequence length="1066" mass="118138">MKSMMKRNTFREIKKSFGRYFAILAIIALGVAFFSGLKITQSVMVHSADVYLKDLQFYDYRLVSTLGFTEENVEALAEKEDVRAAEGAISAEVLYKDAGENERVIKMHSITEKVNKLKLVAGEMPQSADECVVDSVLFSEDAIGSKLVLSENNTTDDLDKFAYKEYTITGLVQSPCYIQFERGNTSIGNGRISGFAYILKDGFAVDYDTEIYIKFDEDYDIYSDEYDSYMDAKEADWEAYTKEQADIRYEKIVKDAQDELDEKKEELEEKRAEAEAELESAKQQLTDGETEISDGKNQIASAKTELSAKASELQSGKDALSSKAAELESASQQISGQESALAAKKAEYEQGLNAYLAAKQQVTDQRNSLEAAKAQLMENTPGYEEMLAQIEAGLTEVAGAEAELNAKNAELEAAAGQLSSTESQLAAAKQQIEDGKNALAAAEAELTDGENQLAAAKEQIEEKEDQLEAAETELADGLLQYQEKQSEFDEQMQDADDQIADAQSKIDEIEKPETYVLDRNTNVGYVCLKNDSGVVKGIANVFPVFFFLVAALICMTTMNRMVEEQRTQIGVLKALGFSEGKIMGKYLFYSGSAAISGTLIGYVLGIHFFPLVIITAYGIVYKMGGIYYVSDLPLVLVSLTVAVLCSVGTTWLSCHKELKEVAADLMRPKAPKAGKRVFLEHVPFIWKRLKFLQKVSVRNIVRYKKRFFMMVIGISGCTALLVMGFGVRDSVVAVADQQYEEIQLYNIGVTLKAGKMPGEADLKSLDSVLEKENAAGMYAMEKTIDLVTDKGTKSIHMVAVENPDEVGDFISLHTKKQEPIAYPKEGEAVLSKKVAETYAVKKGDTILLRDSDNNEMHLKVTGICENHIYNYVYIAPESYEKQIGDVVFKNVYVRLPDASDIHEVSAALMKADGVTAVTVNSDMLSRISQMMSCMNYIVIIIIICAGALAFIVLYNLNNINITERVREIATIKVLGFYPKETASYVFRENMVLTAIGCGLGLILGKWFHRFVMGEIQIDMVSFNVQINAVSYLFSVLLTMGFAWIVNCMMTGKLERINMAESLKSID</sequence>
<reference evidence="11 12" key="1">
    <citation type="journal article" date="2021" name="ISME Commun">
        <title>Automated analysis of genomic sequences facilitates high-throughput and comprehensive description of bacteria.</title>
        <authorList>
            <person name="Hitch T.C.A."/>
        </authorList>
    </citation>
    <scope>NUCLEOTIDE SEQUENCE [LARGE SCALE GENOMIC DNA]</scope>
    <source>
        <strain evidence="11 12">Sanger_19</strain>
    </source>
</reference>
<keyword evidence="6" id="KW-0175">Coiled coil</keyword>
<dbReference type="Pfam" id="PF02687">
    <property type="entry name" value="FtsX"/>
    <property type="match status" value="2"/>
</dbReference>
<dbReference type="InterPro" id="IPR003838">
    <property type="entry name" value="ABC3_permease_C"/>
</dbReference>
<feature type="domain" description="ABC3 transporter permease C-terminal" evidence="9">
    <location>
        <begin position="540"/>
        <end position="653"/>
    </location>
</feature>
<dbReference type="Proteomes" id="UP001209666">
    <property type="component" value="Unassembled WGS sequence"/>
</dbReference>
<evidence type="ECO:0000256" key="1">
    <source>
        <dbReference type="ARBA" id="ARBA00004651"/>
    </source>
</evidence>
<feature type="transmembrane region" description="Helical" evidence="8">
    <location>
        <begin position="537"/>
        <end position="558"/>
    </location>
</feature>
<name>A0ABT2SCH5_9FIRM</name>
<dbReference type="InterPro" id="IPR025857">
    <property type="entry name" value="MacB_PCD"/>
</dbReference>
<feature type="domain" description="MacB-like periplasmic core" evidence="10">
    <location>
        <begin position="710"/>
        <end position="908"/>
    </location>
</feature>
<feature type="transmembrane region" description="Helical" evidence="8">
    <location>
        <begin position="1028"/>
        <end position="1049"/>
    </location>
</feature>
<feature type="transmembrane region" description="Helical" evidence="8">
    <location>
        <begin position="989"/>
        <end position="1008"/>
    </location>
</feature>
<evidence type="ECO:0000313" key="11">
    <source>
        <dbReference type="EMBL" id="MCU6716736.1"/>
    </source>
</evidence>
<proteinExistence type="predicted"/>
<evidence type="ECO:0000259" key="10">
    <source>
        <dbReference type="Pfam" id="PF12704"/>
    </source>
</evidence>
<gene>
    <name evidence="11" type="ORF">OCV43_05515</name>
</gene>
<evidence type="ECO:0000256" key="5">
    <source>
        <dbReference type="ARBA" id="ARBA00023136"/>
    </source>
</evidence>
<dbReference type="PANTHER" id="PTHR30287:SF1">
    <property type="entry name" value="INNER MEMBRANE PROTEIN"/>
    <property type="match status" value="1"/>
</dbReference>
<dbReference type="InterPro" id="IPR038766">
    <property type="entry name" value="Membrane_comp_ABC_pdt"/>
</dbReference>
<evidence type="ECO:0000313" key="12">
    <source>
        <dbReference type="Proteomes" id="UP001209666"/>
    </source>
</evidence>
<feature type="region of interest" description="Disordered" evidence="7">
    <location>
        <begin position="276"/>
        <end position="297"/>
    </location>
</feature>
<feature type="coiled-coil region" evidence="6">
    <location>
        <begin position="327"/>
        <end position="505"/>
    </location>
</feature>
<protein>
    <submittedName>
        <fullName evidence="11">ABC transporter permease</fullName>
    </submittedName>
</protein>
<keyword evidence="12" id="KW-1185">Reference proteome</keyword>
<dbReference type="EMBL" id="JAOQKI010000006">
    <property type="protein sequence ID" value="MCU6716736.1"/>
    <property type="molecule type" value="Genomic_DNA"/>
</dbReference>
<feature type="transmembrane region" description="Helical" evidence="8">
    <location>
        <begin position="587"/>
        <end position="620"/>
    </location>
</feature>
<dbReference type="Pfam" id="PF12704">
    <property type="entry name" value="MacB_PCD"/>
    <property type="match status" value="1"/>
</dbReference>
<accession>A0ABT2SCH5</accession>
<evidence type="ECO:0000259" key="9">
    <source>
        <dbReference type="Pfam" id="PF02687"/>
    </source>
</evidence>
<dbReference type="RefSeq" id="WP_262623597.1">
    <property type="nucleotide sequence ID" value="NZ_JAOQKI010000006.1"/>
</dbReference>
<dbReference type="Gene3D" id="1.10.287.2610">
    <property type="match status" value="1"/>
</dbReference>
<dbReference type="PANTHER" id="PTHR30287">
    <property type="entry name" value="MEMBRANE COMPONENT OF PREDICTED ABC SUPERFAMILY METABOLITE UPTAKE TRANSPORTER"/>
    <property type="match status" value="1"/>
</dbReference>
<organism evidence="11 12">
    <name type="scientific">Roseburia amylophila</name>
    <dbReference type="NCBI Taxonomy" id="2981794"/>
    <lineage>
        <taxon>Bacteria</taxon>
        <taxon>Bacillati</taxon>
        <taxon>Bacillota</taxon>
        <taxon>Clostridia</taxon>
        <taxon>Lachnospirales</taxon>
        <taxon>Lachnospiraceae</taxon>
        <taxon>Roseburia</taxon>
    </lineage>
</organism>